<dbReference type="SUPFAM" id="SSF54928">
    <property type="entry name" value="RNA-binding domain, RBD"/>
    <property type="match status" value="1"/>
</dbReference>
<proteinExistence type="predicted"/>
<dbReference type="Pfam" id="PF00076">
    <property type="entry name" value="RRM_1"/>
    <property type="match status" value="1"/>
</dbReference>
<accession>C5LQE6</accession>
<dbReference type="InterPro" id="IPR012677">
    <property type="entry name" value="Nucleotide-bd_a/b_plait_sf"/>
</dbReference>
<dbReference type="AlphaFoldDB" id="C5LQE6"/>
<dbReference type="InterPro" id="IPR000504">
    <property type="entry name" value="RRM_dom"/>
</dbReference>
<evidence type="ECO:0000256" key="4">
    <source>
        <dbReference type="SAM" id="MobiDB-lite"/>
    </source>
</evidence>
<dbReference type="Gene3D" id="3.30.70.330">
    <property type="match status" value="1"/>
</dbReference>
<dbReference type="GeneID" id="9057554"/>
<dbReference type="GO" id="GO:0003723">
    <property type="term" value="F:RNA binding"/>
    <property type="evidence" value="ECO:0007669"/>
    <property type="project" value="UniProtKB-UniRule"/>
</dbReference>
<dbReference type="Proteomes" id="UP000007800">
    <property type="component" value="Unassembled WGS sequence"/>
</dbReference>
<dbReference type="Gene3D" id="3.30.70.270">
    <property type="match status" value="1"/>
</dbReference>
<evidence type="ECO:0000256" key="3">
    <source>
        <dbReference type="PROSITE-ProRule" id="PRU00176"/>
    </source>
</evidence>
<evidence type="ECO:0000256" key="2">
    <source>
        <dbReference type="ARBA" id="ARBA00022884"/>
    </source>
</evidence>
<protein>
    <submittedName>
        <fullName evidence="6">Cold-inducible RNA binding protein, putative</fullName>
    </submittedName>
</protein>
<dbReference type="InterPro" id="IPR043128">
    <property type="entry name" value="Rev_trsase/Diguanyl_cyclase"/>
</dbReference>
<keyword evidence="7" id="KW-1185">Reference proteome</keyword>
<gene>
    <name evidence="6" type="ORF">Pmar_PMAR025087</name>
</gene>
<dbReference type="PROSITE" id="PS50102">
    <property type="entry name" value="RRM"/>
    <property type="match status" value="1"/>
</dbReference>
<keyword evidence="2 3" id="KW-0694">RNA-binding</keyword>
<dbReference type="SMART" id="SM00360">
    <property type="entry name" value="RRM"/>
    <property type="match status" value="1"/>
</dbReference>
<sequence length="1117" mass="123396">MNLVYVRRKEEKVNGVRGPLRKAAVNVVNDVSEGLPVMPIEEGVDAKTTTTTTGVQTNCKLFVSNLSYDVNEKQVLDALRAVLKLSGVIPVSVRLFRDRDTGRNRGLGLIEFRDPSSAKKALSLNGKRLLGRSIRVRPDNGGQGVKRRRVEDDQDAQAGNEVVQQQRDVQVAAVEQEDIVEDPCESSPKESSETAYVVQTTVEEVNVGVVNSSAEPSIVIDLRRINTQNGGNCPLTTIHTEVVPNPDDPADCHTLDWLLDSGYAVHLISDSEAGWLGSARVIPLPSPIKLSFANGTTQLVHEARELSLCCDGQKFNTTVLLVPGLAVPAILSLHQLVHDFGSVAWHLLAPGEEVLRLGHDVTLRSTSNELSLDAVGSVNAVVNAVPSLAFVSSFPDEKFSHCSLRSLREAYQEKQVVDLESKAVTVDVVNARSLQPHTTGRDDRPPIAVDFVADAKGDQRARVSLPWLSGQRPNSKLHSLRRDVAIARDVATRRKLAAMGPEWVVLLKKEVANMVAQGHIWELTEEELAADPPMMAAVTAIREGHPTQPVRVTVDARPVNRFLSAGDTSSLRRALRSILLRWRLSPWVSWDDVTRAFLQICLHKHDEVMLNVWTCRRGYRCCRLPFGLSPSPACLSAAIKAIREAVKVFREYMDDLLYNAWCVTKLLERRSLGRAVLYEQAHMECQPSKSILGGDPQYRFEALDIGVNDEVTYKTVTQLGYLWDTVTDTVCPRTIDVGSDIPSTRRLCFQVLSRFYDPLGTNIEYSARQRYLLHKSASTTEHWDSQDLSQSTALEVSALCSVKPCSQPRFVDIRKGLVVFCDAAGSGCICADARGVADGRRLAARQKTLNSKWTIARLELCALRLGVSLLDDICEELDVLTEDGYAPPQVWLLTDSQLNCWRLRRSEAYDAKYLSAFERRRVQDIRSGLTRLAESLDCPVRSGHVVGRLNPADRATRPDRGLQEKLELSGSEMDDILRSVTTVALFPGQKDSNGGDEHLGISEDDELDLMMGDDEDLTVVLAAAVQLHKDVPDPPEDPELQWSIKVSQVAIPSLRLTLDKIASGKDVPGFETRNGLLCKVGNVALDDTNRGSCAISQIVIPNADDIVVTTTYNIWWQ</sequence>
<feature type="domain" description="RRM" evidence="5">
    <location>
        <begin position="59"/>
        <end position="141"/>
    </location>
</feature>
<dbReference type="PANTHER" id="PTHR23236:SF119">
    <property type="entry name" value="NUCLEAR RNA-BINDING PROTEIN SART-3"/>
    <property type="match status" value="1"/>
</dbReference>
<feature type="region of interest" description="Disordered" evidence="4">
    <location>
        <begin position="135"/>
        <end position="163"/>
    </location>
</feature>
<organism evidence="7">
    <name type="scientific">Perkinsus marinus (strain ATCC 50983 / TXsc)</name>
    <dbReference type="NCBI Taxonomy" id="423536"/>
    <lineage>
        <taxon>Eukaryota</taxon>
        <taxon>Sar</taxon>
        <taxon>Alveolata</taxon>
        <taxon>Perkinsozoa</taxon>
        <taxon>Perkinsea</taxon>
        <taxon>Perkinsida</taxon>
        <taxon>Perkinsidae</taxon>
        <taxon>Perkinsus</taxon>
    </lineage>
</organism>
<evidence type="ECO:0000313" key="7">
    <source>
        <dbReference type="Proteomes" id="UP000007800"/>
    </source>
</evidence>
<dbReference type="InterPro" id="IPR008042">
    <property type="entry name" value="Retrotrans_Pao"/>
</dbReference>
<dbReference type="SUPFAM" id="SSF56672">
    <property type="entry name" value="DNA/RNA polymerases"/>
    <property type="match status" value="1"/>
</dbReference>
<dbReference type="OMA" id="ERYRMEC"/>
<dbReference type="PANTHER" id="PTHR23236">
    <property type="entry name" value="EUKARYOTIC TRANSLATION INITIATION FACTOR 4B/4H"/>
    <property type="match status" value="1"/>
</dbReference>
<dbReference type="InterPro" id="IPR043502">
    <property type="entry name" value="DNA/RNA_pol_sf"/>
</dbReference>
<evidence type="ECO:0000259" key="5">
    <source>
        <dbReference type="PROSITE" id="PS50102"/>
    </source>
</evidence>
<evidence type="ECO:0000313" key="6">
    <source>
        <dbReference type="EMBL" id="EER00992.1"/>
    </source>
</evidence>
<keyword evidence="1" id="KW-0677">Repeat</keyword>
<dbReference type="EMBL" id="GG684603">
    <property type="protein sequence ID" value="EER00992.1"/>
    <property type="molecule type" value="Genomic_DNA"/>
</dbReference>
<dbReference type="InParanoid" id="C5LQE6"/>
<dbReference type="OrthoDB" id="272703at2759"/>
<dbReference type="RefSeq" id="XP_002768274.1">
    <property type="nucleotide sequence ID" value="XM_002768228.1"/>
</dbReference>
<evidence type="ECO:0000256" key="1">
    <source>
        <dbReference type="ARBA" id="ARBA00022737"/>
    </source>
</evidence>
<dbReference type="Pfam" id="PF05380">
    <property type="entry name" value="Peptidase_A17"/>
    <property type="match status" value="1"/>
</dbReference>
<name>C5LQE6_PERM5</name>
<dbReference type="InterPro" id="IPR035979">
    <property type="entry name" value="RBD_domain_sf"/>
</dbReference>
<reference evidence="6 7" key="1">
    <citation type="submission" date="2008-07" db="EMBL/GenBank/DDBJ databases">
        <authorList>
            <person name="El-Sayed N."/>
            <person name="Caler E."/>
            <person name="Inman J."/>
            <person name="Amedeo P."/>
            <person name="Hass B."/>
            <person name="Wortman J."/>
        </authorList>
    </citation>
    <scope>NUCLEOTIDE SEQUENCE [LARGE SCALE GENOMIC DNA]</scope>
    <source>
        <strain evidence="7">ATCC 50983 / TXsc</strain>
    </source>
</reference>
<dbReference type="Gene3D" id="3.10.10.10">
    <property type="entry name" value="HIV Type 1 Reverse Transcriptase, subunit A, domain 1"/>
    <property type="match status" value="1"/>
</dbReference>